<comment type="caution">
    <text evidence="8">The sequence shown here is derived from an EMBL/GenBank/DDBJ whole genome shotgun (WGS) entry which is preliminary data.</text>
</comment>
<evidence type="ECO:0000313" key="8">
    <source>
        <dbReference type="EMBL" id="MCL1137863.1"/>
    </source>
</evidence>
<dbReference type="InterPro" id="IPR004089">
    <property type="entry name" value="MCPsignal_dom"/>
</dbReference>
<dbReference type="SMART" id="SM00283">
    <property type="entry name" value="MA"/>
    <property type="match status" value="1"/>
</dbReference>
<dbReference type="PROSITE" id="PS50111">
    <property type="entry name" value="CHEMOTAXIS_TRANSDUC_2"/>
    <property type="match status" value="1"/>
</dbReference>
<evidence type="ECO:0000256" key="5">
    <source>
        <dbReference type="SAM" id="Phobius"/>
    </source>
</evidence>
<protein>
    <submittedName>
        <fullName evidence="8">HAMP domain-containing methyl-accepting chemotaxis protein</fullName>
    </submittedName>
</protein>
<comment type="similarity">
    <text evidence="3">Belongs to the methyl-accepting chemotaxis (MCP) protein family.</text>
</comment>
<dbReference type="Gene3D" id="1.10.287.950">
    <property type="entry name" value="Methyl-accepting chemotaxis protein"/>
    <property type="match status" value="1"/>
</dbReference>
<dbReference type="EMBL" id="JAKILB010000002">
    <property type="protein sequence ID" value="MCL1137863.1"/>
    <property type="molecule type" value="Genomic_DNA"/>
</dbReference>
<dbReference type="InterPro" id="IPR003660">
    <property type="entry name" value="HAMP_dom"/>
</dbReference>
<evidence type="ECO:0000256" key="3">
    <source>
        <dbReference type="ARBA" id="ARBA00029447"/>
    </source>
</evidence>
<keyword evidence="5" id="KW-0812">Transmembrane</keyword>
<dbReference type="GO" id="GO:0007165">
    <property type="term" value="P:signal transduction"/>
    <property type="evidence" value="ECO:0007669"/>
    <property type="project" value="UniProtKB-KW"/>
</dbReference>
<organism evidence="8 9">
    <name type="scientific">Shewanella pneumatophori</name>
    <dbReference type="NCBI Taxonomy" id="314092"/>
    <lineage>
        <taxon>Bacteria</taxon>
        <taxon>Pseudomonadati</taxon>
        <taxon>Pseudomonadota</taxon>
        <taxon>Gammaproteobacteria</taxon>
        <taxon>Alteromonadales</taxon>
        <taxon>Shewanellaceae</taxon>
        <taxon>Shewanella</taxon>
    </lineage>
</organism>
<reference evidence="8" key="1">
    <citation type="submission" date="2022-01" db="EMBL/GenBank/DDBJ databases">
        <title>Whole genome-based taxonomy of the Shewanellaceae.</title>
        <authorList>
            <person name="Martin-Rodriguez A.J."/>
        </authorList>
    </citation>
    <scope>NUCLEOTIDE SEQUENCE</scope>
    <source>
        <strain evidence="8">KCTC 23973</strain>
    </source>
</reference>
<evidence type="ECO:0000256" key="4">
    <source>
        <dbReference type="PROSITE-ProRule" id="PRU00284"/>
    </source>
</evidence>
<feature type="transmembrane region" description="Helical" evidence="5">
    <location>
        <begin position="6"/>
        <end position="28"/>
    </location>
</feature>
<dbReference type="SUPFAM" id="SSF58104">
    <property type="entry name" value="Methyl-accepting chemotaxis protein (MCP) signaling domain"/>
    <property type="match status" value="1"/>
</dbReference>
<accession>A0A9X1ZHE1</accession>
<feature type="domain" description="Methyl-accepting transducer" evidence="6">
    <location>
        <begin position="270"/>
        <end position="506"/>
    </location>
</feature>
<dbReference type="Proteomes" id="UP001139293">
    <property type="component" value="Unassembled WGS sequence"/>
</dbReference>
<evidence type="ECO:0000259" key="7">
    <source>
        <dbReference type="PROSITE" id="PS50885"/>
    </source>
</evidence>
<dbReference type="PANTHER" id="PTHR32089:SF120">
    <property type="entry name" value="METHYL-ACCEPTING CHEMOTAXIS PROTEIN TLPQ"/>
    <property type="match status" value="1"/>
</dbReference>
<dbReference type="PANTHER" id="PTHR32089">
    <property type="entry name" value="METHYL-ACCEPTING CHEMOTAXIS PROTEIN MCPB"/>
    <property type="match status" value="1"/>
</dbReference>
<feature type="domain" description="HAMP" evidence="7">
    <location>
        <begin position="211"/>
        <end position="265"/>
    </location>
</feature>
<proteinExistence type="inferred from homology"/>
<evidence type="ECO:0000256" key="1">
    <source>
        <dbReference type="ARBA" id="ARBA00004370"/>
    </source>
</evidence>
<evidence type="ECO:0000259" key="6">
    <source>
        <dbReference type="PROSITE" id="PS50111"/>
    </source>
</evidence>
<comment type="subcellular location">
    <subcellularLocation>
        <location evidence="1">Membrane</location>
    </subcellularLocation>
</comment>
<evidence type="ECO:0000256" key="2">
    <source>
        <dbReference type="ARBA" id="ARBA00023224"/>
    </source>
</evidence>
<name>A0A9X1ZHE1_9GAMM</name>
<dbReference type="GO" id="GO:0006935">
    <property type="term" value="P:chemotaxis"/>
    <property type="evidence" value="ECO:0007669"/>
    <property type="project" value="UniProtKB-ARBA"/>
</dbReference>
<dbReference type="GO" id="GO:0016020">
    <property type="term" value="C:membrane"/>
    <property type="evidence" value="ECO:0007669"/>
    <property type="project" value="UniProtKB-SubCell"/>
</dbReference>
<keyword evidence="9" id="KW-1185">Reference proteome</keyword>
<keyword evidence="5" id="KW-0472">Membrane</keyword>
<dbReference type="FunFam" id="1.10.287.950:FF:000001">
    <property type="entry name" value="Methyl-accepting chemotaxis sensory transducer"/>
    <property type="match status" value="1"/>
</dbReference>
<dbReference type="Pfam" id="PF00672">
    <property type="entry name" value="HAMP"/>
    <property type="match status" value="1"/>
</dbReference>
<dbReference type="SMART" id="SM00304">
    <property type="entry name" value="HAMP"/>
    <property type="match status" value="1"/>
</dbReference>
<feature type="transmembrane region" description="Helical" evidence="5">
    <location>
        <begin position="192"/>
        <end position="210"/>
    </location>
</feature>
<evidence type="ECO:0000313" key="9">
    <source>
        <dbReference type="Proteomes" id="UP001139293"/>
    </source>
</evidence>
<dbReference type="PROSITE" id="PS50885">
    <property type="entry name" value="HAMP"/>
    <property type="match status" value="1"/>
</dbReference>
<sequence length="543" mass="58784">MSNISIKQLLITIFISLLMIFALSLGIIKYHSKQLEAQIYTLEHENQTSGLIAQLLNKVSGLRREQLGYSLRRVQASPISEESREYLDQQIIDIDDIILSAQQTVGAETLAKINRLKPAVNEFSQLHKQFLTSDSNQGAAAAGEMLSSMEAWHIYNNIEQGIFVLMEQQAAKVAAAKHEADKAMESLNSTTIIVAIIFIFALVSSAAFLLRRILSPLHATKSALSMIAAGDLTANIDMTKFNSREFNEMANELLTMRNQLQDMISQIGASSIQLAAAVEEVSTIAGESANGVGQQQYEVDQVATAMTELQTSITEIARNTNQTAEQALLAVNAADSGSRVVANTMLAINESESEITAVSEVISQLQQDTDAISVIVEVISDITDQTNLLALNAAIEAARAGEQGRGFAVVADEVRTLASRTQSSAHEIKTTIELLQNRSQTAVNVMNSSRDKMRHSVEQANCASVAIGDINTAITQINDMAIQVASATEQQTAVTEELSQNIINISDAASRVSDGTAQVSQSSNELSQLAVNLADIIRRFRTV</sequence>
<dbReference type="AlphaFoldDB" id="A0A9X1ZHE1"/>
<dbReference type="RefSeq" id="WP_248948976.1">
    <property type="nucleotide sequence ID" value="NZ_JAKILB010000002.1"/>
</dbReference>
<dbReference type="CDD" id="cd11386">
    <property type="entry name" value="MCP_signal"/>
    <property type="match status" value="1"/>
</dbReference>
<keyword evidence="2 4" id="KW-0807">Transducer</keyword>
<keyword evidence="5" id="KW-1133">Transmembrane helix</keyword>
<dbReference type="Pfam" id="PF00015">
    <property type="entry name" value="MCPsignal"/>
    <property type="match status" value="1"/>
</dbReference>
<gene>
    <name evidence="8" type="ORF">L2740_04780</name>
</gene>